<evidence type="ECO:0000259" key="2">
    <source>
        <dbReference type="PROSITE" id="PS50888"/>
    </source>
</evidence>
<accession>A0A642UZQ8</accession>
<evidence type="ECO:0000313" key="4">
    <source>
        <dbReference type="Proteomes" id="UP000449547"/>
    </source>
</evidence>
<dbReference type="InterPro" id="IPR011598">
    <property type="entry name" value="bHLH_dom"/>
</dbReference>
<dbReference type="SMART" id="SM00353">
    <property type="entry name" value="HLH"/>
    <property type="match status" value="1"/>
</dbReference>
<dbReference type="AlphaFoldDB" id="A0A642UZQ8"/>
<dbReference type="PANTHER" id="PTHR47336">
    <property type="entry name" value="TRANSCRIPTION FACTOR HMS1-RELATED"/>
    <property type="match status" value="1"/>
</dbReference>
<feature type="domain" description="BHLH" evidence="2">
    <location>
        <begin position="138"/>
        <end position="209"/>
    </location>
</feature>
<organism evidence="3 4">
    <name type="scientific">Diutina rugosa</name>
    <name type="common">Yeast</name>
    <name type="synonym">Candida rugosa</name>
    <dbReference type="NCBI Taxonomy" id="5481"/>
    <lineage>
        <taxon>Eukaryota</taxon>
        <taxon>Fungi</taxon>
        <taxon>Dikarya</taxon>
        <taxon>Ascomycota</taxon>
        <taxon>Saccharomycotina</taxon>
        <taxon>Pichiomycetes</taxon>
        <taxon>Debaryomycetaceae</taxon>
        <taxon>Diutina</taxon>
    </lineage>
</organism>
<dbReference type="VEuPathDB" id="FungiDB:DIURU_001786"/>
<dbReference type="GO" id="GO:0046983">
    <property type="term" value="F:protein dimerization activity"/>
    <property type="evidence" value="ECO:0007669"/>
    <property type="project" value="InterPro"/>
</dbReference>
<reference evidence="3 4" key="1">
    <citation type="submission" date="2019-07" db="EMBL/GenBank/DDBJ databases">
        <title>Genome assembly of two rare yeast pathogens: Diutina rugosa and Trichomonascus ciferrii.</title>
        <authorList>
            <person name="Mixao V."/>
            <person name="Saus E."/>
            <person name="Hansen A."/>
            <person name="Lass-Flor C."/>
            <person name="Gabaldon T."/>
        </authorList>
    </citation>
    <scope>NUCLEOTIDE SEQUENCE [LARGE SCALE GENOMIC DNA]</scope>
    <source>
        <strain evidence="3 4">CBS 613</strain>
    </source>
</reference>
<feature type="compositionally biased region" description="Basic residues" evidence="1">
    <location>
        <begin position="126"/>
        <end position="135"/>
    </location>
</feature>
<dbReference type="EMBL" id="SWFT01000051">
    <property type="protein sequence ID" value="KAA8904950.1"/>
    <property type="molecule type" value="Genomic_DNA"/>
</dbReference>
<dbReference type="Pfam" id="PF00010">
    <property type="entry name" value="HLH"/>
    <property type="match status" value="1"/>
</dbReference>
<dbReference type="Gene3D" id="4.10.280.10">
    <property type="entry name" value="Helix-loop-helix DNA-binding domain"/>
    <property type="match status" value="1"/>
</dbReference>
<proteinExistence type="predicted"/>
<dbReference type="PROSITE" id="PS50888">
    <property type="entry name" value="BHLH"/>
    <property type="match status" value="1"/>
</dbReference>
<comment type="caution">
    <text evidence="3">The sequence shown here is derived from an EMBL/GenBank/DDBJ whole genome shotgun (WGS) entry which is preliminary data.</text>
</comment>
<dbReference type="InterPro" id="IPR036638">
    <property type="entry name" value="HLH_DNA-bd_sf"/>
</dbReference>
<dbReference type="OrthoDB" id="2133190at2759"/>
<name>A0A642UZQ8_DIURU</name>
<dbReference type="PANTHER" id="PTHR47336:SF3">
    <property type="entry name" value="SERINE-RICH PROTEIN TYE7"/>
    <property type="match status" value="1"/>
</dbReference>
<evidence type="ECO:0000256" key="1">
    <source>
        <dbReference type="SAM" id="MobiDB-lite"/>
    </source>
</evidence>
<protein>
    <recommendedName>
        <fullName evidence="2">BHLH domain-containing protein</fullName>
    </recommendedName>
</protein>
<keyword evidence="4" id="KW-1185">Reference proteome</keyword>
<dbReference type="CDD" id="cd11395">
    <property type="entry name" value="bHLHzip_SREBP_like"/>
    <property type="match status" value="1"/>
</dbReference>
<dbReference type="SUPFAM" id="SSF47459">
    <property type="entry name" value="HLH, helix-loop-helix DNA-binding domain"/>
    <property type="match status" value="1"/>
</dbReference>
<dbReference type="GeneID" id="54780439"/>
<sequence length="242" mass="26868">MSLLLPATAADYLTFDDEYMAPGIPSYNDPPMAITSVSNGTMPYYNPPPPVTTADDFIPPVVDVQPSQITYNVIELPAPTMPAAPPTHTPTSPSVMVKSEPVTRPSSTSFPFQPSPVLPKAEAVPKAKKTPRRHLSHDQKMRHNKVEKKYRHNINTKIAILQNVIPWTATKVSNFECDEFTAEPPKKDGGHKINKSEVLDIATNYILHLQGQSELMNQELLFLRSELAKFRHPLPPSPLGEQ</sequence>
<feature type="region of interest" description="Disordered" evidence="1">
    <location>
        <begin position="84"/>
        <end position="144"/>
    </location>
</feature>
<gene>
    <name evidence="3" type="ORF">DIURU_001786</name>
</gene>
<evidence type="ECO:0000313" key="3">
    <source>
        <dbReference type="EMBL" id="KAA8904950.1"/>
    </source>
</evidence>
<dbReference type="RefSeq" id="XP_034013465.1">
    <property type="nucleotide sequence ID" value="XM_034154367.1"/>
</dbReference>
<dbReference type="Proteomes" id="UP000449547">
    <property type="component" value="Unassembled WGS sequence"/>
</dbReference>
<dbReference type="InterPro" id="IPR052099">
    <property type="entry name" value="Regulatory_TF_Diverse"/>
</dbReference>